<accession>A0AAE0FI07</accession>
<dbReference type="AlphaFoldDB" id="A0AAE0FI07"/>
<proteinExistence type="predicted"/>
<protein>
    <submittedName>
        <fullName evidence="2">Uncharacterized protein</fullName>
    </submittedName>
</protein>
<organism evidence="2 3">
    <name type="scientific">Cymbomonas tetramitiformis</name>
    <dbReference type="NCBI Taxonomy" id="36881"/>
    <lineage>
        <taxon>Eukaryota</taxon>
        <taxon>Viridiplantae</taxon>
        <taxon>Chlorophyta</taxon>
        <taxon>Pyramimonadophyceae</taxon>
        <taxon>Pyramimonadales</taxon>
        <taxon>Pyramimonadaceae</taxon>
        <taxon>Cymbomonas</taxon>
    </lineage>
</organism>
<feature type="region of interest" description="Disordered" evidence="1">
    <location>
        <begin position="1"/>
        <end position="22"/>
    </location>
</feature>
<evidence type="ECO:0000256" key="1">
    <source>
        <dbReference type="SAM" id="MobiDB-lite"/>
    </source>
</evidence>
<dbReference type="EMBL" id="LGRX02018293">
    <property type="protein sequence ID" value="KAK3260022.1"/>
    <property type="molecule type" value="Genomic_DNA"/>
</dbReference>
<dbReference type="Proteomes" id="UP001190700">
    <property type="component" value="Unassembled WGS sequence"/>
</dbReference>
<feature type="non-terminal residue" evidence="2">
    <location>
        <position position="1"/>
    </location>
</feature>
<sequence length="114" mass="12842">ELDKHKQDLTESLEAQSADNARRDAEIFKESLAKAMEGVAESEDKQKNAIEEINTMRDFMKQEVAKIKVAFSDITQEVRIPYIFPQHPPSLSTLTLGVGICFDRPLWPQPAGVI</sequence>
<evidence type="ECO:0000313" key="2">
    <source>
        <dbReference type="EMBL" id="KAK3260022.1"/>
    </source>
</evidence>
<gene>
    <name evidence="2" type="ORF">CYMTET_31007</name>
</gene>
<name>A0AAE0FI07_9CHLO</name>
<comment type="caution">
    <text evidence="2">The sequence shown here is derived from an EMBL/GenBank/DDBJ whole genome shotgun (WGS) entry which is preliminary data.</text>
</comment>
<evidence type="ECO:0000313" key="3">
    <source>
        <dbReference type="Proteomes" id="UP001190700"/>
    </source>
</evidence>
<reference evidence="2 3" key="1">
    <citation type="journal article" date="2015" name="Genome Biol. Evol.">
        <title>Comparative Genomics of a Bacterivorous Green Alga Reveals Evolutionary Causalities and Consequences of Phago-Mixotrophic Mode of Nutrition.</title>
        <authorList>
            <person name="Burns J.A."/>
            <person name="Paasch A."/>
            <person name="Narechania A."/>
            <person name="Kim E."/>
        </authorList>
    </citation>
    <scope>NUCLEOTIDE SEQUENCE [LARGE SCALE GENOMIC DNA]</scope>
    <source>
        <strain evidence="2 3">PLY_AMNH</strain>
    </source>
</reference>
<keyword evidence="3" id="KW-1185">Reference proteome</keyword>